<organism evidence="10 11">
    <name type="scientific">Tistlia consotensis USBA 355</name>
    <dbReference type="NCBI Taxonomy" id="560819"/>
    <lineage>
        <taxon>Bacteria</taxon>
        <taxon>Pseudomonadati</taxon>
        <taxon>Pseudomonadota</taxon>
        <taxon>Alphaproteobacteria</taxon>
        <taxon>Rhodospirillales</taxon>
        <taxon>Rhodovibrionaceae</taxon>
        <taxon>Tistlia</taxon>
    </lineage>
</organism>
<dbReference type="InterPro" id="IPR032692">
    <property type="entry name" value="YccS_N"/>
</dbReference>
<dbReference type="RefSeq" id="WP_159460103.1">
    <property type="nucleotide sequence ID" value="NZ_FWZX01000002.1"/>
</dbReference>
<feature type="transmembrane region" description="Helical" evidence="7">
    <location>
        <begin position="405"/>
        <end position="423"/>
    </location>
</feature>
<keyword evidence="3 7" id="KW-0812">Transmembrane</keyword>
<evidence type="ECO:0000259" key="8">
    <source>
        <dbReference type="Pfam" id="PF12805"/>
    </source>
</evidence>
<evidence type="ECO:0000256" key="7">
    <source>
        <dbReference type="SAM" id="Phobius"/>
    </source>
</evidence>
<accession>A0A1Y6B972</accession>
<feature type="domain" description="Integral membrane protein YccS N-terminal" evidence="8">
    <location>
        <begin position="92"/>
        <end position="352"/>
    </location>
</feature>
<feature type="transmembrane region" description="Helical" evidence="7">
    <location>
        <begin position="105"/>
        <end position="124"/>
    </location>
</feature>
<name>A0A1Y6B972_9PROT</name>
<dbReference type="GO" id="GO:0005886">
    <property type="term" value="C:plasma membrane"/>
    <property type="evidence" value="ECO:0007669"/>
    <property type="project" value="UniProtKB-SubCell"/>
</dbReference>
<dbReference type="InterPro" id="IPR049453">
    <property type="entry name" value="Memb_transporter_dom"/>
</dbReference>
<dbReference type="PANTHER" id="PTHR30509:SF9">
    <property type="entry name" value="MULTIDRUG RESISTANCE PROTEIN MDTO"/>
    <property type="match status" value="1"/>
</dbReference>
<evidence type="ECO:0000256" key="6">
    <source>
        <dbReference type="ARBA" id="ARBA00043993"/>
    </source>
</evidence>
<dbReference type="Pfam" id="PF12805">
    <property type="entry name" value="FUSC-like"/>
    <property type="match status" value="1"/>
</dbReference>
<feature type="domain" description="Integral membrane bound transporter" evidence="9">
    <location>
        <begin position="424"/>
        <end position="537"/>
    </location>
</feature>
<comment type="similarity">
    <text evidence="6">Belongs to the YccS/YhfK family.</text>
</comment>
<evidence type="ECO:0000256" key="2">
    <source>
        <dbReference type="ARBA" id="ARBA00022475"/>
    </source>
</evidence>
<feature type="transmembrane region" description="Helical" evidence="7">
    <location>
        <begin position="493"/>
        <end position="514"/>
    </location>
</feature>
<evidence type="ECO:0000256" key="1">
    <source>
        <dbReference type="ARBA" id="ARBA00004651"/>
    </source>
</evidence>
<dbReference type="PANTHER" id="PTHR30509">
    <property type="entry name" value="P-HYDROXYBENZOIC ACID EFFLUX PUMP SUBUNIT-RELATED"/>
    <property type="match status" value="1"/>
</dbReference>
<keyword evidence="4 7" id="KW-1133">Transmembrane helix</keyword>
<feature type="transmembrane region" description="Helical" evidence="7">
    <location>
        <begin position="454"/>
        <end position="473"/>
    </location>
</feature>
<evidence type="ECO:0000313" key="10">
    <source>
        <dbReference type="EMBL" id="SME98058.1"/>
    </source>
</evidence>
<keyword evidence="11" id="KW-1185">Reference proteome</keyword>
<evidence type="ECO:0000259" key="9">
    <source>
        <dbReference type="Pfam" id="PF13515"/>
    </source>
</evidence>
<dbReference type="EMBL" id="FWZX01000002">
    <property type="protein sequence ID" value="SME98058.1"/>
    <property type="molecule type" value="Genomic_DNA"/>
</dbReference>
<dbReference type="STRING" id="560819.SAMN05428998_102140"/>
<protein>
    <submittedName>
        <fullName evidence="10">Uncharacterized membrane protein YccC</fullName>
    </submittedName>
</protein>
<keyword evidence="2" id="KW-1003">Cell membrane</keyword>
<dbReference type="AlphaFoldDB" id="A0A1Y6B972"/>
<proteinExistence type="inferred from homology"/>
<dbReference type="Pfam" id="PF13515">
    <property type="entry name" value="FUSC_2"/>
    <property type="match status" value="1"/>
</dbReference>
<reference evidence="10 11" key="1">
    <citation type="submission" date="2017-04" db="EMBL/GenBank/DDBJ databases">
        <authorList>
            <person name="Afonso C.L."/>
            <person name="Miller P.J."/>
            <person name="Scott M.A."/>
            <person name="Spackman E."/>
            <person name="Goraichik I."/>
            <person name="Dimitrov K.M."/>
            <person name="Suarez D.L."/>
            <person name="Swayne D.E."/>
        </authorList>
    </citation>
    <scope>NUCLEOTIDE SEQUENCE [LARGE SCALE GENOMIC DNA]</scope>
    <source>
        <strain evidence="10 11">USBA 355</strain>
    </source>
</reference>
<feature type="transmembrane region" description="Helical" evidence="7">
    <location>
        <begin position="131"/>
        <end position="151"/>
    </location>
</feature>
<evidence type="ECO:0000256" key="3">
    <source>
        <dbReference type="ARBA" id="ARBA00022692"/>
    </source>
</evidence>
<evidence type="ECO:0000256" key="4">
    <source>
        <dbReference type="ARBA" id="ARBA00022989"/>
    </source>
</evidence>
<evidence type="ECO:0000313" key="11">
    <source>
        <dbReference type="Proteomes" id="UP000192917"/>
    </source>
</evidence>
<feature type="transmembrane region" description="Helical" evidence="7">
    <location>
        <begin position="82"/>
        <end position="99"/>
    </location>
</feature>
<sequence>MASRRGSDRAAGTGAAALPRQAARLVFRHHIENGVSVAFCLAAVGLALGAALGLRAAVLAGTGALCVSIVDQPGRLTGKAPVFLAALAGSGAISLFAGLAEGSPVLLALLIAAMSAGFALVTVYGRPAMTLGIAAVLSLVLGLATPAAGTGEALRHTALFCAGGLLYGLLALAVAWLLDLRSRRLFLNEALLAFAAFLEARARGYDGVTPTSTALRGVVEAHGLLMERLQAARDAIFTGRATARRRRWIAAMLALLDAYETVLSSDADWQTLPRATGGEALRRISVLIRAMAEDVEGIALALVAPAALPPACDQEAALAALDAELERLAAGGEAEAAASLRPTREKIAETLRRLRVLAGLVDGQNDGAADSGGPELDLAAFVQVQDTRLATLRAHMTLTSPVMRYAIRLTLAMLAGYAVTLALPQLVHGGWVLLTVALIMRASYALTRQRRNDRVLGTLAGCAVAALLIPALPPEALLPLMVAGAGVAHAYATVNYKVTSFAASVMALLLLHVLEPQEVLVVDRIVDTLIGAGLSVAFSRLLPSWEWRDLPRLVGRLLEADRAFAAQALSLQPAEQAYRLARKRALDAFTALATTTRRLSGEPVAGVRGLAGLSALLGANYLFASDLASVRALLRLRGGELDPQVAGGLLDGTRAAVLETLAPRPAGEAPPAPARRFGWTEMPAADALTFLRRRLRHIEFAAHRLEALAARALE</sequence>
<gene>
    <name evidence="10" type="ORF">SAMN05428998_102140</name>
</gene>
<keyword evidence="5 7" id="KW-0472">Membrane</keyword>
<dbReference type="Proteomes" id="UP000192917">
    <property type="component" value="Unassembled WGS sequence"/>
</dbReference>
<evidence type="ECO:0000256" key="5">
    <source>
        <dbReference type="ARBA" id="ARBA00023136"/>
    </source>
</evidence>
<feature type="transmembrane region" description="Helical" evidence="7">
    <location>
        <begin position="157"/>
        <end position="178"/>
    </location>
</feature>
<comment type="subcellular location">
    <subcellularLocation>
        <location evidence="1">Cell membrane</location>
        <topology evidence="1">Multi-pass membrane protein</topology>
    </subcellularLocation>
</comment>